<dbReference type="EMBL" id="JBIAQY010000004">
    <property type="protein sequence ID" value="MFF3568747.1"/>
    <property type="molecule type" value="Genomic_DNA"/>
</dbReference>
<evidence type="ECO:0000313" key="3">
    <source>
        <dbReference type="EMBL" id="MFF3568747.1"/>
    </source>
</evidence>
<evidence type="ECO:0000256" key="1">
    <source>
        <dbReference type="ARBA" id="ARBA00022801"/>
    </source>
</evidence>
<organism evidence="3 4">
    <name type="scientific">Nocardia jiangxiensis</name>
    <dbReference type="NCBI Taxonomy" id="282685"/>
    <lineage>
        <taxon>Bacteria</taxon>
        <taxon>Bacillati</taxon>
        <taxon>Actinomycetota</taxon>
        <taxon>Actinomycetes</taxon>
        <taxon>Mycobacteriales</taxon>
        <taxon>Nocardiaceae</taxon>
        <taxon>Nocardia</taxon>
    </lineage>
</organism>
<feature type="domain" description="AB hydrolase-1" evidence="2">
    <location>
        <begin position="28"/>
        <end position="251"/>
    </location>
</feature>
<dbReference type="Proteomes" id="UP001601992">
    <property type="component" value="Unassembled WGS sequence"/>
</dbReference>
<gene>
    <name evidence="3" type="ORF">ACFYXQ_13335</name>
</gene>
<dbReference type="Pfam" id="PF12697">
    <property type="entry name" value="Abhydrolase_6"/>
    <property type="match status" value="1"/>
</dbReference>
<dbReference type="InterPro" id="IPR029058">
    <property type="entry name" value="AB_hydrolase_fold"/>
</dbReference>
<dbReference type="GO" id="GO:0016787">
    <property type="term" value="F:hydrolase activity"/>
    <property type="evidence" value="ECO:0007669"/>
    <property type="project" value="UniProtKB-KW"/>
</dbReference>
<dbReference type="RefSeq" id="WP_387403675.1">
    <property type="nucleotide sequence ID" value="NZ_JBIAQY010000004.1"/>
</dbReference>
<evidence type="ECO:0000313" key="4">
    <source>
        <dbReference type="Proteomes" id="UP001601992"/>
    </source>
</evidence>
<dbReference type="InterPro" id="IPR050266">
    <property type="entry name" value="AB_hydrolase_sf"/>
</dbReference>
<dbReference type="InterPro" id="IPR000073">
    <property type="entry name" value="AB_hydrolase_1"/>
</dbReference>
<keyword evidence="1 3" id="KW-0378">Hydrolase</keyword>
<dbReference type="SUPFAM" id="SSF53474">
    <property type="entry name" value="alpha/beta-Hydrolases"/>
    <property type="match status" value="1"/>
</dbReference>
<accession>A0ABW6RXJ8</accession>
<comment type="caution">
    <text evidence="3">The sequence shown here is derived from an EMBL/GenBank/DDBJ whole genome shotgun (WGS) entry which is preliminary data.</text>
</comment>
<evidence type="ECO:0000259" key="2">
    <source>
        <dbReference type="Pfam" id="PF12697"/>
    </source>
</evidence>
<sequence>MAAYDIRVPGIGSVPVTVTETGSGPVHLLLHGGAGPQSVQEFAERYAQAQSVRVLTPVHPGFGGTPRPEAVATIADLARVYRALLDELELDQVTVIGNSIGGWITAEMAAQGSDRIAAAVLICAVGVEVPGVTPVDFFGLQLDEIADYSYYRPDAFRIDPSTFSPRQLEAMAANRVTLQVYGGERMTDPSLTERLAGVKAPVLVISGESDRIAPPEVGRAFAAAIPGARYELLRETGHLPQLETPDQLVAAIAAFVAGK</sequence>
<reference evidence="3 4" key="1">
    <citation type="submission" date="2024-10" db="EMBL/GenBank/DDBJ databases">
        <title>The Natural Products Discovery Center: Release of the First 8490 Sequenced Strains for Exploring Actinobacteria Biosynthetic Diversity.</title>
        <authorList>
            <person name="Kalkreuter E."/>
            <person name="Kautsar S.A."/>
            <person name="Yang D."/>
            <person name="Bader C.D."/>
            <person name="Teijaro C.N."/>
            <person name="Fluegel L."/>
            <person name="Davis C.M."/>
            <person name="Simpson J.R."/>
            <person name="Lauterbach L."/>
            <person name="Steele A.D."/>
            <person name="Gui C."/>
            <person name="Meng S."/>
            <person name="Li G."/>
            <person name="Viehrig K."/>
            <person name="Ye F."/>
            <person name="Su P."/>
            <person name="Kiefer A.F."/>
            <person name="Nichols A."/>
            <person name="Cepeda A.J."/>
            <person name="Yan W."/>
            <person name="Fan B."/>
            <person name="Jiang Y."/>
            <person name="Adhikari A."/>
            <person name="Zheng C.-J."/>
            <person name="Schuster L."/>
            <person name="Cowan T.M."/>
            <person name="Smanski M.J."/>
            <person name="Chevrette M.G."/>
            <person name="De Carvalho L.P.S."/>
            <person name="Shen B."/>
        </authorList>
    </citation>
    <scope>NUCLEOTIDE SEQUENCE [LARGE SCALE GENOMIC DNA]</scope>
    <source>
        <strain evidence="3 4">NPDC002593</strain>
    </source>
</reference>
<dbReference type="Gene3D" id="3.40.50.1820">
    <property type="entry name" value="alpha/beta hydrolase"/>
    <property type="match status" value="1"/>
</dbReference>
<dbReference type="PRINTS" id="PR00111">
    <property type="entry name" value="ABHYDROLASE"/>
</dbReference>
<keyword evidence="4" id="KW-1185">Reference proteome</keyword>
<dbReference type="PANTHER" id="PTHR43798">
    <property type="entry name" value="MONOACYLGLYCEROL LIPASE"/>
    <property type="match status" value="1"/>
</dbReference>
<protein>
    <submittedName>
        <fullName evidence="3">Alpha/beta fold hydrolase</fullName>
    </submittedName>
</protein>
<name>A0ABW6RXJ8_9NOCA</name>
<dbReference type="PANTHER" id="PTHR43798:SF31">
    <property type="entry name" value="AB HYDROLASE SUPERFAMILY PROTEIN YCLE"/>
    <property type="match status" value="1"/>
</dbReference>
<proteinExistence type="predicted"/>